<name>A0AAN7NKL6_MYCAM</name>
<comment type="caution">
    <text evidence="1">The sequence shown here is derived from an EMBL/GenBank/DDBJ whole genome shotgun (WGS) entry which is preliminary data.</text>
</comment>
<protein>
    <submittedName>
        <fullName evidence="1">Uncharacterized protein</fullName>
    </submittedName>
</protein>
<gene>
    <name evidence="1" type="ORF">QYF61_002281</name>
</gene>
<reference evidence="1 2" key="1">
    <citation type="journal article" date="2023" name="J. Hered.">
        <title>Chromosome-level genome of the wood stork (Mycteria americana) provides insight into avian chromosome evolution.</title>
        <authorList>
            <person name="Flamio R. Jr."/>
            <person name="Ramstad K.M."/>
        </authorList>
    </citation>
    <scope>NUCLEOTIDE SEQUENCE [LARGE SCALE GENOMIC DNA]</scope>
    <source>
        <strain evidence="1">JAX WOST 10</strain>
    </source>
</reference>
<evidence type="ECO:0000313" key="2">
    <source>
        <dbReference type="Proteomes" id="UP001333110"/>
    </source>
</evidence>
<feature type="non-terminal residue" evidence="1">
    <location>
        <position position="302"/>
    </location>
</feature>
<accession>A0AAN7NKL6</accession>
<proteinExistence type="predicted"/>
<keyword evidence="2" id="KW-1185">Reference proteome</keyword>
<sequence>MDVLGGVQQRATKMMKGLERLSYNKERLRELGLFSLDKVLRGDFISVYKYLKGEYKKDGARLFSVVCNDGKKGDGHKLKHRMFPLNIKKYFFPMRVTEHRHRLPEKTVESLSLEILKSRLDIILSNQLWVALLDQGGWQGDLQRTAFVIFSQFCFSHLSQGDTAGPYQSQGSRHTGNEAPGVGREWFETTGIHMKPVDIWIYRFVLTQILLYKTLVNSVGVSRWGLRQAAAERGTSAGREAEGSRVIELCLPFSDRAEDRAAASLILGEWTPVAYLAKQETLYPVSDTVQPAKEVEEHQEAM</sequence>
<dbReference type="Proteomes" id="UP001333110">
    <property type="component" value="Unassembled WGS sequence"/>
</dbReference>
<evidence type="ECO:0000313" key="1">
    <source>
        <dbReference type="EMBL" id="KAK4817897.1"/>
    </source>
</evidence>
<organism evidence="1 2">
    <name type="scientific">Mycteria americana</name>
    <name type="common">Wood stork</name>
    <dbReference type="NCBI Taxonomy" id="33587"/>
    <lineage>
        <taxon>Eukaryota</taxon>
        <taxon>Metazoa</taxon>
        <taxon>Chordata</taxon>
        <taxon>Craniata</taxon>
        <taxon>Vertebrata</taxon>
        <taxon>Euteleostomi</taxon>
        <taxon>Archelosauria</taxon>
        <taxon>Archosauria</taxon>
        <taxon>Dinosauria</taxon>
        <taxon>Saurischia</taxon>
        <taxon>Theropoda</taxon>
        <taxon>Coelurosauria</taxon>
        <taxon>Aves</taxon>
        <taxon>Neognathae</taxon>
        <taxon>Neoaves</taxon>
        <taxon>Aequornithes</taxon>
        <taxon>Ciconiiformes</taxon>
        <taxon>Ciconiidae</taxon>
        <taxon>Mycteria</taxon>
    </lineage>
</organism>
<dbReference type="AlphaFoldDB" id="A0AAN7NKL6"/>
<dbReference type="EMBL" id="JAUNZN010000007">
    <property type="protein sequence ID" value="KAK4817897.1"/>
    <property type="molecule type" value="Genomic_DNA"/>
</dbReference>